<keyword evidence="3 7" id="KW-0812">Transmembrane</keyword>
<evidence type="ECO:0000259" key="8">
    <source>
        <dbReference type="Pfam" id="PF06738"/>
    </source>
</evidence>
<dbReference type="AlphaFoldDB" id="A0A841SWX6"/>
<feature type="transmembrane region" description="Helical" evidence="7">
    <location>
        <begin position="246"/>
        <end position="266"/>
    </location>
</feature>
<comment type="subcellular location">
    <subcellularLocation>
        <location evidence="1">Cell membrane</location>
        <topology evidence="1">Multi-pass membrane protein</topology>
    </subcellularLocation>
</comment>
<feature type="transmembrane region" description="Helical" evidence="7">
    <location>
        <begin position="187"/>
        <end position="206"/>
    </location>
</feature>
<evidence type="ECO:0000256" key="2">
    <source>
        <dbReference type="ARBA" id="ARBA00022475"/>
    </source>
</evidence>
<feature type="domain" description="Threonine/serine exporter-like N-terminal" evidence="8">
    <location>
        <begin position="28"/>
        <end position="266"/>
    </location>
</feature>
<keyword evidence="10" id="KW-1185">Reference proteome</keyword>
<evidence type="ECO:0000256" key="6">
    <source>
        <dbReference type="ARBA" id="ARBA00034125"/>
    </source>
</evidence>
<dbReference type="Pfam" id="PF06738">
    <property type="entry name" value="ThrE"/>
    <property type="match status" value="1"/>
</dbReference>
<evidence type="ECO:0000256" key="5">
    <source>
        <dbReference type="ARBA" id="ARBA00023136"/>
    </source>
</evidence>
<proteinExistence type="inferred from homology"/>
<comment type="caution">
    <text evidence="9">The sequence shown here is derived from an EMBL/GenBank/DDBJ whole genome shotgun (WGS) entry which is preliminary data.</text>
</comment>
<reference evidence="9 10" key="1">
    <citation type="submission" date="2020-08" db="EMBL/GenBank/DDBJ databases">
        <title>Cohnella phylogeny.</title>
        <authorList>
            <person name="Dunlap C."/>
        </authorList>
    </citation>
    <scope>NUCLEOTIDE SEQUENCE [LARGE SCALE GENOMIC DNA]</scope>
    <source>
        <strain evidence="9 10">DSM 25241</strain>
    </source>
</reference>
<evidence type="ECO:0000313" key="10">
    <source>
        <dbReference type="Proteomes" id="UP000535838"/>
    </source>
</evidence>
<dbReference type="PANTHER" id="PTHR34390">
    <property type="entry name" value="UPF0442 PROTEIN YJJB-RELATED"/>
    <property type="match status" value="1"/>
</dbReference>
<dbReference type="InterPro" id="IPR050539">
    <property type="entry name" value="ThrE_Dicarb/AminoAcid_Exp"/>
</dbReference>
<dbReference type="GO" id="GO:0015744">
    <property type="term" value="P:succinate transport"/>
    <property type="evidence" value="ECO:0007669"/>
    <property type="project" value="TreeGrafter"/>
</dbReference>
<evidence type="ECO:0000313" key="9">
    <source>
        <dbReference type="EMBL" id="MBB6634350.1"/>
    </source>
</evidence>
<keyword evidence="5 7" id="KW-0472">Membrane</keyword>
<dbReference type="GO" id="GO:0022857">
    <property type="term" value="F:transmembrane transporter activity"/>
    <property type="evidence" value="ECO:0007669"/>
    <property type="project" value="InterPro"/>
</dbReference>
<evidence type="ECO:0000256" key="3">
    <source>
        <dbReference type="ARBA" id="ARBA00022692"/>
    </source>
</evidence>
<dbReference type="Proteomes" id="UP000535838">
    <property type="component" value="Unassembled WGS sequence"/>
</dbReference>
<evidence type="ECO:0000256" key="7">
    <source>
        <dbReference type="SAM" id="Phobius"/>
    </source>
</evidence>
<dbReference type="EMBL" id="JACJVQ010000006">
    <property type="protein sequence ID" value="MBB6634350.1"/>
    <property type="molecule type" value="Genomic_DNA"/>
</dbReference>
<dbReference type="InterPro" id="IPR010619">
    <property type="entry name" value="ThrE-like_N"/>
</dbReference>
<feature type="transmembrane region" description="Helical" evidence="7">
    <location>
        <begin position="212"/>
        <end position="234"/>
    </location>
</feature>
<keyword evidence="4 7" id="KW-1133">Transmembrane helix</keyword>
<accession>A0A841SWX6</accession>
<protein>
    <submittedName>
        <fullName evidence="9">Threonine/serine exporter family protein</fullName>
    </submittedName>
</protein>
<sequence length="273" mass="29268">MGTSIQEHPEERRNLEPSTYSERLIAKVCMLAGKIMMENGAETYRVEDTMTRIADSFGMPRSQSFVTPTGIIFSMEGIAPDTRLTRISARSTDLRKVTEVNAISRRISAGELAPEKALELLHEVESSRASIAPWLRTVAAALSSGCFLIMYQGQWGDFIPALVTGGLGYLAVTTLDRIFSVKLFAEFMASVVVGILACLFVATGLGRELNTLIVGSVMPLVPGVLITNAVRDLMAGHYVSGLSKGAEAFLTALAIGTGIAVVLSFYKGEGLGL</sequence>
<dbReference type="GO" id="GO:0005886">
    <property type="term" value="C:plasma membrane"/>
    <property type="evidence" value="ECO:0007669"/>
    <property type="project" value="UniProtKB-SubCell"/>
</dbReference>
<evidence type="ECO:0000256" key="4">
    <source>
        <dbReference type="ARBA" id="ARBA00022989"/>
    </source>
</evidence>
<dbReference type="PANTHER" id="PTHR34390:SF2">
    <property type="entry name" value="SUCCINATE TRANSPORTER SUBUNIT YJJP-RELATED"/>
    <property type="match status" value="1"/>
</dbReference>
<keyword evidence="2" id="KW-1003">Cell membrane</keyword>
<evidence type="ECO:0000256" key="1">
    <source>
        <dbReference type="ARBA" id="ARBA00004651"/>
    </source>
</evidence>
<gene>
    <name evidence="9" type="ORF">H7B67_09525</name>
</gene>
<comment type="similarity">
    <text evidence="6">Belongs to the ThrE exporter (TC 2.A.79) family.</text>
</comment>
<name>A0A841SWX6_9BACL</name>
<organism evidence="9 10">
    <name type="scientific">Cohnella thailandensis</name>
    <dbReference type="NCBI Taxonomy" id="557557"/>
    <lineage>
        <taxon>Bacteria</taxon>
        <taxon>Bacillati</taxon>
        <taxon>Bacillota</taxon>
        <taxon>Bacilli</taxon>
        <taxon>Bacillales</taxon>
        <taxon>Paenibacillaceae</taxon>
        <taxon>Cohnella</taxon>
    </lineage>
</organism>